<organism evidence="9 10">
    <name type="scientific">Metabacillus halosaccharovorans</name>
    <dbReference type="NCBI Taxonomy" id="930124"/>
    <lineage>
        <taxon>Bacteria</taxon>
        <taxon>Bacillati</taxon>
        <taxon>Bacillota</taxon>
        <taxon>Bacilli</taxon>
        <taxon>Bacillales</taxon>
        <taxon>Bacillaceae</taxon>
        <taxon>Metabacillus</taxon>
    </lineage>
</organism>
<protein>
    <submittedName>
        <fullName evidence="9">BMP family ABC transporter substrate-binding protein</fullName>
    </submittedName>
</protein>
<keyword evidence="4" id="KW-0732">Signal</keyword>
<evidence type="ECO:0000256" key="7">
    <source>
        <dbReference type="SAM" id="Phobius"/>
    </source>
</evidence>
<feature type="transmembrane region" description="Helical" evidence="7">
    <location>
        <begin position="6"/>
        <end position="28"/>
    </location>
</feature>
<dbReference type="SUPFAM" id="SSF53822">
    <property type="entry name" value="Periplasmic binding protein-like I"/>
    <property type="match status" value="1"/>
</dbReference>
<comment type="subcellular location">
    <subcellularLocation>
        <location evidence="1">Cell membrane</location>
        <topology evidence="1">Lipid-anchor</topology>
    </subcellularLocation>
</comment>
<accession>A0ABT3DHY7</accession>
<comment type="caution">
    <text evidence="9">The sequence shown here is derived from an EMBL/GenBank/DDBJ whole genome shotgun (WGS) entry which is preliminary data.</text>
</comment>
<gene>
    <name evidence="9" type="ORF">OIH86_10800</name>
</gene>
<keyword evidence="7" id="KW-0812">Transmembrane</keyword>
<proteinExistence type="inferred from homology"/>
<keyword evidence="3" id="KW-1003">Cell membrane</keyword>
<dbReference type="Proteomes" id="UP001526147">
    <property type="component" value="Unassembled WGS sequence"/>
</dbReference>
<evidence type="ECO:0000313" key="9">
    <source>
        <dbReference type="EMBL" id="MCV9886146.1"/>
    </source>
</evidence>
<dbReference type="RefSeq" id="WP_264142791.1">
    <property type="nucleotide sequence ID" value="NZ_JAOYEY010000036.1"/>
</dbReference>
<evidence type="ECO:0000256" key="1">
    <source>
        <dbReference type="ARBA" id="ARBA00004193"/>
    </source>
</evidence>
<evidence type="ECO:0000313" key="10">
    <source>
        <dbReference type="Proteomes" id="UP001526147"/>
    </source>
</evidence>
<keyword evidence="5 7" id="KW-0472">Membrane</keyword>
<comment type="similarity">
    <text evidence="2">Belongs to the BMP lipoprotein family.</text>
</comment>
<keyword evidence="6" id="KW-0449">Lipoprotein</keyword>
<evidence type="ECO:0000256" key="2">
    <source>
        <dbReference type="ARBA" id="ARBA00008610"/>
    </source>
</evidence>
<reference evidence="9 10" key="1">
    <citation type="submission" date="2022-10" db="EMBL/GenBank/DDBJ databases">
        <title>Draft genome assembly of moderately radiation resistant bacterium Metabacillus halosaccharovorans.</title>
        <authorList>
            <person name="Pal S."/>
            <person name="Gopinathan A."/>
        </authorList>
    </citation>
    <scope>NUCLEOTIDE SEQUENCE [LARGE SCALE GENOMIC DNA]</scope>
    <source>
        <strain evidence="9 10">VITHBRA001</strain>
    </source>
</reference>
<dbReference type="Gene3D" id="3.40.50.2300">
    <property type="match status" value="2"/>
</dbReference>
<evidence type="ECO:0000256" key="3">
    <source>
        <dbReference type="ARBA" id="ARBA00022475"/>
    </source>
</evidence>
<dbReference type="InterPro" id="IPR050957">
    <property type="entry name" value="BMP_lipoprotein"/>
</dbReference>
<dbReference type="EMBL" id="JAOYEY010000036">
    <property type="protein sequence ID" value="MCV9886146.1"/>
    <property type="molecule type" value="Genomic_DNA"/>
</dbReference>
<keyword evidence="10" id="KW-1185">Reference proteome</keyword>
<dbReference type="PANTHER" id="PTHR34296:SF2">
    <property type="entry name" value="ABC TRANSPORTER GUANOSINE-BINDING PROTEIN NUPN"/>
    <property type="match status" value="1"/>
</dbReference>
<evidence type="ECO:0000259" key="8">
    <source>
        <dbReference type="Pfam" id="PF02608"/>
    </source>
</evidence>
<dbReference type="PANTHER" id="PTHR34296">
    <property type="entry name" value="TRANSCRIPTIONAL ACTIVATOR PROTEIN MED"/>
    <property type="match status" value="1"/>
</dbReference>
<evidence type="ECO:0000256" key="5">
    <source>
        <dbReference type="ARBA" id="ARBA00023136"/>
    </source>
</evidence>
<sequence>MNQQSTQLRFIGIVAVIVGIIFISIIGFKMKDIISEAVSTGTDGKTKVTIITSDVIVDQSWGSLAYKGKLKMEELFPVDVILYSEINTDKLIKDTIEEAVRNQSQVIIGHGREFSDAFTESAKKYSDIHFITLHGTSRYPNQSVYTFDQGEIEYFAALAAAKVTKTNKVGLIDSYEARIKNPEFETGLAYYKPEIKFYYRNVNSRDDGEKASKILQQLIDEGVDVVYSKGNSFNRDVIDLAKKSGIYVIGYLDDQSYMGKDHVITSVKNDVSQAYVVMMEDYFSKDGIPHGQVMLSAEHGVYSLAPFGPMLSDKDKQFIENEMNKFDKGEISFPSLK</sequence>
<name>A0ABT3DHY7_9BACI</name>
<evidence type="ECO:0000256" key="4">
    <source>
        <dbReference type="ARBA" id="ARBA00022729"/>
    </source>
</evidence>
<evidence type="ECO:0000256" key="6">
    <source>
        <dbReference type="ARBA" id="ARBA00023288"/>
    </source>
</evidence>
<dbReference type="InterPro" id="IPR028082">
    <property type="entry name" value="Peripla_BP_I"/>
</dbReference>
<dbReference type="InterPro" id="IPR003760">
    <property type="entry name" value="PnrA-like"/>
</dbReference>
<feature type="domain" description="ABC transporter substrate-binding protein PnrA-like" evidence="8">
    <location>
        <begin position="45"/>
        <end position="335"/>
    </location>
</feature>
<dbReference type="Pfam" id="PF02608">
    <property type="entry name" value="Bmp"/>
    <property type="match status" value="1"/>
</dbReference>
<keyword evidence="7" id="KW-1133">Transmembrane helix</keyword>